<sequence length="429" mass="48646">MLHRRQFLQQSAALTLLTAGWNRRGWCSDTPAEELPPVRAITRAPGHHWFGYYDKLQFDPTNTKVLGMKTNFEHRSPKPDDEIEIGYVDLANNDEWVRLGATTAWCWQQGCMLQWLPGSSSKVIWNERGSHHYQSRIYDLSTGESQLLDSAIYTLAPDGKSAITTDFRRLNDVRPGYGYTGLADPYKDELTPHASGIWKIDLQTGTSELLISIAQVAALGPSLPDMQGAKHWFNHLLINPDGSRFTFLHRWKPVNSRVAFRTRMLTARRDGSDLFVIDPSGETSHFVWRDPETITAWTKPQGKPFGFYHLRDRTAEVEAVGAGVMTVNGHNTYLTGLEATPTAWILNDTYPDQARLQHPYLFHVPTGQKYPLGHFHSPPAYTGEWRCDNHPRSTPNGRLACIDSPHGGNGRQLYLIDLEPVLRFYHDPT</sequence>
<accession>A0A1C3E6S3</accession>
<gene>
    <name evidence="1" type="ORF">A6X21_10685</name>
</gene>
<dbReference type="SUPFAM" id="SSF82171">
    <property type="entry name" value="DPP6 N-terminal domain-like"/>
    <property type="match status" value="1"/>
</dbReference>
<evidence type="ECO:0008006" key="3">
    <source>
        <dbReference type="Google" id="ProtNLM"/>
    </source>
</evidence>
<dbReference type="Proteomes" id="UP000094828">
    <property type="component" value="Unassembled WGS sequence"/>
</dbReference>
<dbReference type="RefSeq" id="WP_068850764.1">
    <property type="nucleotide sequence ID" value="NZ_LYDR01000150.1"/>
</dbReference>
<organism evidence="1 2">
    <name type="scientific">Planctopirus hydrillae</name>
    <dbReference type="NCBI Taxonomy" id="1841610"/>
    <lineage>
        <taxon>Bacteria</taxon>
        <taxon>Pseudomonadati</taxon>
        <taxon>Planctomycetota</taxon>
        <taxon>Planctomycetia</taxon>
        <taxon>Planctomycetales</taxon>
        <taxon>Planctomycetaceae</taxon>
        <taxon>Planctopirus</taxon>
    </lineage>
</organism>
<dbReference type="OrthoDB" id="5174394at2"/>
<dbReference type="AlphaFoldDB" id="A0A1C3E6S3"/>
<evidence type="ECO:0000313" key="2">
    <source>
        <dbReference type="Proteomes" id="UP000094828"/>
    </source>
</evidence>
<dbReference type="STRING" id="1841610.A6X21_10685"/>
<reference evidence="1 2" key="1">
    <citation type="submission" date="2016-05" db="EMBL/GenBank/DDBJ databases">
        <title>Genomic and physiological characterization of Planctopirus sp. isolated from fresh water lake.</title>
        <authorList>
            <person name="Subhash Y."/>
            <person name="Ramana C."/>
        </authorList>
    </citation>
    <scope>NUCLEOTIDE SEQUENCE [LARGE SCALE GENOMIC DNA]</scope>
    <source>
        <strain evidence="1 2">JC280</strain>
    </source>
</reference>
<proteinExistence type="predicted"/>
<evidence type="ECO:0000313" key="1">
    <source>
        <dbReference type="EMBL" id="ODA28948.1"/>
    </source>
</evidence>
<keyword evidence="2" id="KW-1185">Reference proteome</keyword>
<name>A0A1C3E6S3_9PLAN</name>
<protein>
    <recommendedName>
        <fullName evidence="3">Oligogalacturonate lyase domain-containing protein</fullName>
    </recommendedName>
</protein>
<dbReference type="EMBL" id="LYDR01000150">
    <property type="protein sequence ID" value="ODA28948.1"/>
    <property type="molecule type" value="Genomic_DNA"/>
</dbReference>
<comment type="caution">
    <text evidence="1">The sequence shown here is derived from an EMBL/GenBank/DDBJ whole genome shotgun (WGS) entry which is preliminary data.</text>
</comment>